<dbReference type="AlphaFoldDB" id="A0A7W9CBR3"/>
<keyword evidence="4" id="KW-1185">Reference proteome</keyword>
<proteinExistence type="predicted"/>
<gene>
    <name evidence="3" type="ORF">HD600_001003</name>
</gene>
<evidence type="ECO:0000313" key="4">
    <source>
        <dbReference type="Proteomes" id="UP000517712"/>
    </source>
</evidence>
<dbReference type="EMBL" id="JACHMU010000001">
    <property type="protein sequence ID" value="MBB5742506.1"/>
    <property type="molecule type" value="Genomic_DNA"/>
</dbReference>
<feature type="region of interest" description="Disordered" evidence="1">
    <location>
        <begin position="1"/>
        <end position="51"/>
    </location>
</feature>
<accession>A0A7W9CBR3</accession>
<reference evidence="3 4" key="1">
    <citation type="submission" date="2020-08" db="EMBL/GenBank/DDBJ databases">
        <title>Sequencing the genomes of 1000 actinobacteria strains.</title>
        <authorList>
            <person name="Klenk H.-P."/>
        </authorList>
    </citation>
    <scope>NUCLEOTIDE SEQUENCE [LARGE SCALE GENOMIC DNA]</scope>
    <source>
        <strain evidence="3 4">DSM 24823</strain>
    </source>
</reference>
<feature type="compositionally biased region" description="Low complexity" evidence="1">
    <location>
        <begin position="20"/>
        <end position="44"/>
    </location>
</feature>
<feature type="transmembrane region" description="Helical" evidence="2">
    <location>
        <begin position="132"/>
        <end position="158"/>
    </location>
</feature>
<feature type="transmembrane region" description="Helical" evidence="2">
    <location>
        <begin position="65"/>
        <end position="86"/>
    </location>
</feature>
<evidence type="ECO:0000256" key="1">
    <source>
        <dbReference type="SAM" id="MobiDB-lite"/>
    </source>
</evidence>
<keyword evidence="2" id="KW-0472">Membrane</keyword>
<feature type="transmembrane region" description="Helical" evidence="2">
    <location>
        <begin position="92"/>
        <end position="120"/>
    </location>
</feature>
<evidence type="ECO:0000313" key="3">
    <source>
        <dbReference type="EMBL" id="MBB5742506.1"/>
    </source>
</evidence>
<keyword evidence="2" id="KW-0812">Transmembrane</keyword>
<organism evidence="3 4">
    <name type="scientific">Microbacterium ginsengiterrae</name>
    <dbReference type="NCBI Taxonomy" id="546115"/>
    <lineage>
        <taxon>Bacteria</taxon>
        <taxon>Bacillati</taxon>
        <taxon>Actinomycetota</taxon>
        <taxon>Actinomycetes</taxon>
        <taxon>Micrococcales</taxon>
        <taxon>Microbacteriaceae</taxon>
        <taxon>Microbacterium</taxon>
    </lineage>
</organism>
<evidence type="ECO:0000256" key="2">
    <source>
        <dbReference type="SAM" id="Phobius"/>
    </source>
</evidence>
<sequence>MSDQQPAQGPHEVPPHVSSAPPYAQQPGVQQPGVQQPGTPGQYTYVAPQQPPGTAAANPAGRASLILGLVSIGLGILIDILIQVMIRTDGYMVVSVVSGVGSLFAFLTALAALIIGLIGIRRPGVPHVAAGIGAGIGIAGVLGIASSYLIGTVGSLLFF</sequence>
<dbReference type="RefSeq" id="WP_184281971.1">
    <property type="nucleotide sequence ID" value="NZ_BAAAPG010000001.1"/>
</dbReference>
<dbReference type="Proteomes" id="UP000517712">
    <property type="component" value="Unassembled WGS sequence"/>
</dbReference>
<keyword evidence="2" id="KW-1133">Transmembrane helix</keyword>
<name>A0A7W9CBR3_9MICO</name>
<comment type="caution">
    <text evidence="3">The sequence shown here is derived from an EMBL/GenBank/DDBJ whole genome shotgun (WGS) entry which is preliminary data.</text>
</comment>
<protein>
    <submittedName>
        <fullName evidence="3">Uncharacterized protein</fullName>
    </submittedName>
</protein>